<protein>
    <recommendedName>
        <fullName evidence="4">Immunity protein 53</fullName>
    </recommendedName>
</protein>
<proteinExistence type="predicted"/>
<comment type="caution">
    <text evidence="2">The sequence shown here is derived from an EMBL/GenBank/DDBJ whole genome shotgun (WGS) entry which is preliminary data.</text>
</comment>
<evidence type="ECO:0008006" key="4">
    <source>
        <dbReference type="Google" id="ProtNLM"/>
    </source>
</evidence>
<sequence length="122" mass="12702">MSDAAAPDPRNKGRWVLIWELGRDDYRLRGVFSGTEAATSGRRAPWMLVVAADAVSLPVTVGCGGSVKTPGGGFWSHVRQCSLAAVVDSLAFLAAAAAPSDGGESQGPNPHRAGGDEPWNAW</sequence>
<dbReference type="Proteomes" id="UP001392437">
    <property type="component" value="Unassembled WGS sequence"/>
</dbReference>
<organism evidence="2 3">
    <name type="scientific">Apiospora kogelbergensis</name>
    <dbReference type="NCBI Taxonomy" id="1337665"/>
    <lineage>
        <taxon>Eukaryota</taxon>
        <taxon>Fungi</taxon>
        <taxon>Dikarya</taxon>
        <taxon>Ascomycota</taxon>
        <taxon>Pezizomycotina</taxon>
        <taxon>Sordariomycetes</taxon>
        <taxon>Xylariomycetidae</taxon>
        <taxon>Amphisphaeriales</taxon>
        <taxon>Apiosporaceae</taxon>
        <taxon>Apiospora</taxon>
    </lineage>
</organism>
<gene>
    <name evidence="2" type="ORF">PG999_004237</name>
</gene>
<accession>A0AAW0QYN6</accession>
<evidence type="ECO:0000256" key="1">
    <source>
        <dbReference type="SAM" id="MobiDB-lite"/>
    </source>
</evidence>
<evidence type="ECO:0000313" key="2">
    <source>
        <dbReference type="EMBL" id="KAK8120117.1"/>
    </source>
</evidence>
<evidence type="ECO:0000313" key="3">
    <source>
        <dbReference type="Proteomes" id="UP001392437"/>
    </source>
</evidence>
<keyword evidence="3" id="KW-1185">Reference proteome</keyword>
<feature type="region of interest" description="Disordered" evidence="1">
    <location>
        <begin position="98"/>
        <end position="122"/>
    </location>
</feature>
<reference evidence="2 3" key="1">
    <citation type="submission" date="2023-01" db="EMBL/GenBank/DDBJ databases">
        <title>Analysis of 21 Apiospora genomes using comparative genomics revels a genus with tremendous synthesis potential of carbohydrate active enzymes and secondary metabolites.</title>
        <authorList>
            <person name="Sorensen T."/>
        </authorList>
    </citation>
    <scope>NUCLEOTIDE SEQUENCE [LARGE SCALE GENOMIC DNA]</scope>
    <source>
        <strain evidence="2 3">CBS 117206</strain>
    </source>
</reference>
<name>A0AAW0QYN6_9PEZI</name>
<dbReference type="EMBL" id="JAQQWP010000004">
    <property type="protein sequence ID" value="KAK8120117.1"/>
    <property type="molecule type" value="Genomic_DNA"/>
</dbReference>
<dbReference type="AlphaFoldDB" id="A0AAW0QYN6"/>